<feature type="compositionally biased region" description="Polar residues" evidence="17">
    <location>
        <begin position="855"/>
        <end position="875"/>
    </location>
</feature>
<dbReference type="NCBIfam" id="TIGR00757">
    <property type="entry name" value="RNaseEG"/>
    <property type="match status" value="1"/>
</dbReference>
<feature type="region of interest" description="Disordered" evidence="17">
    <location>
        <begin position="846"/>
        <end position="875"/>
    </location>
</feature>
<comment type="catalytic activity">
    <reaction evidence="16">
        <text>Endonucleolytic cleavage of single-stranded RNA in A- and U-rich regions.</text>
        <dbReference type="EC" id="3.1.26.12"/>
    </reaction>
</comment>
<dbReference type="Proteomes" id="UP000250086">
    <property type="component" value="Unassembled WGS sequence"/>
</dbReference>
<evidence type="ECO:0000256" key="10">
    <source>
        <dbReference type="ARBA" id="ARBA00022759"/>
    </source>
</evidence>
<dbReference type="AlphaFoldDB" id="A0A2X0WUK7"/>
<accession>A0A2X0WUK7</accession>
<evidence type="ECO:0000256" key="9">
    <source>
        <dbReference type="ARBA" id="ARBA00022730"/>
    </source>
</evidence>
<feature type="compositionally biased region" description="Polar residues" evidence="17">
    <location>
        <begin position="707"/>
        <end position="717"/>
    </location>
</feature>
<proteinExistence type="inferred from homology"/>
<evidence type="ECO:0000256" key="4">
    <source>
        <dbReference type="ARBA" id="ARBA00022519"/>
    </source>
</evidence>
<keyword evidence="12 16" id="KW-0862">Zinc</keyword>
<dbReference type="GO" id="GO:0000049">
    <property type="term" value="F:tRNA binding"/>
    <property type="evidence" value="ECO:0007669"/>
    <property type="project" value="UniProtKB-KW"/>
</dbReference>
<dbReference type="FunFam" id="2.40.50.140:FF:000040">
    <property type="entry name" value="Ribonuclease E"/>
    <property type="match status" value="1"/>
</dbReference>
<evidence type="ECO:0000256" key="17">
    <source>
        <dbReference type="SAM" id="MobiDB-lite"/>
    </source>
</evidence>
<dbReference type="GO" id="GO:0008033">
    <property type="term" value="P:tRNA processing"/>
    <property type="evidence" value="ECO:0007669"/>
    <property type="project" value="UniProtKB-UniRule"/>
</dbReference>
<gene>
    <name evidence="16 19" type="primary">rne</name>
    <name evidence="19" type="ORF">NCTC13093_01577</name>
</gene>
<keyword evidence="14 16" id="KW-0694">RNA-binding</keyword>
<dbReference type="Pfam" id="PF20833">
    <property type="entry name" value="RNase_E_G_Thio"/>
    <property type="match status" value="1"/>
</dbReference>
<feature type="region of interest" description="Disordered" evidence="17">
    <location>
        <begin position="544"/>
        <end position="566"/>
    </location>
</feature>
<feature type="compositionally biased region" description="Low complexity" evidence="17">
    <location>
        <begin position="683"/>
        <end position="692"/>
    </location>
</feature>
<feature type="compositionally biased region" description="Basic and acidic residues" evidence="17">
    <location>
        <begin position="581"/>
        <end position="596"/>
    </location>
</feature>
<organism evidence="19 20">
    <name type="scientific">Anaerobiospirillum thomasii</name>
    <dbReference type="NCBI Taxonomy" id="179995"/>
    <lineage>
        <taxon>Bacteria</taxon>
        <taxon>Pseudomonadati</taxon>
        <taxon>Pseudomonadota</taxon>
        <taxon>Gammaproteobacteria</taxon>
        <taxon>Aeromonadales</taxon>
        <taxon>Succinivibrionaceae</taxon>
        <taxon>Anaerobiospirillum</taxon>
    </lineage>
</organism>
<dbReference type="RefSeq" id="WP_113744276.1">
    <property type="nucleotide sequence ID" value="NZ_UAPV01000001.1"/>
</dbReference>
<comment type="similarity">
    <text evidence="1">Belongs to the RNase E/G family. RNase G subfamily.</text>
</comment>
<evidence type="ECO:0000256" key="16">
    <source>
        <dbReference type="HAMAP-Rule" id="MF_00970"/>
    </source>
</evidence>
<dbReference type="InterPro" id="IPR012340">
    <property type="entry name" value="NA-bd_OB-fold"/>
</dbReference>
<dbReference type="GO" id="GO:0000287">
    <property type="term" value="F:magnesium ion binding"/>
    <property type="evidence" value="ECO:0007669"/>
    <property type="project" value="UniProtKB-UniRule"/>
</dbReference>
<comment type="cofactor">
    <cofactor evidence="16">
        <name>Zn(2+)</name>
        <dbReference type="ChEBI" id="CHEBI:29105"/>
    </cofactor>
    <text evidence="16">Binds 2 Zn(2+) ions per homotetramer.</text>
</comment>
<comment type="similarity">
    <text evidence="16">Belongs to the RNase E/G family. RNase E subfamily.</text>
</comment>
<dbReference type="Pfam" id="PF00575">
    <property type="entry name" value="S1"/>
    <property type="match status" value="1"/>
</dbReference>
<keyword evidence="20" id="KW-1185">Reference proteome</keyword>
<feature type="binding site" evidence="16">
    <location>
        <position position="345"/>
    </location>
    <ligand>
        <name>Mg(2+)</name>
        <dbReference type="ChEBI" id="CHEBI:18420"/>
        <note>catalytic</note>
    </ligand>
</feature>
<dbReference type="SUPFAM" id="SSF50249">
    <property type="entry name" value="Nucleic acid-binding proteins"/>
    <property type="match status" value="1"/>
</dbReference>
<feature type="compositionally biased region" description="Low complexity" evidence="17">
    <location>
        <begin position="605"/>
        <end position="630"/>
    </location>
</feature>
<feature type="region of interest" description="Disordered" evidence="17">
    <location>
        <begin position="581"/>
        <end position="730"/>
    </location>
</feature>
<dbReference type="GO" id="GO:0008995">
    <property type="term" value="F:ribonuclease E activity"/>
    <property type="evidence" value="ECO:0007669"/>
    <property type="project" value="UniProtKB-EC"/>
</dbReference>
<feature type="binding site" evidence="16">
    <location>
        <position position="406"/>
    </location>
    <ligand>
        <name>Zn(2+)</name>
        <dbReference type="ChEBI" id="CHEBI:29105"/>
        <note>ligand shared between dimeric partners</note>
    </ligand>
</feature>
<dbReference type="HAMAP" id="MF_00970">
    <property type="entry name" value="RNase_E"/>
    <property type="match status" value="1"/>
</dbReference>
<comment type="cofactor">
    <cofactor evidence="16">
        <name>Mg(2+)</name>
        <dbReference type="ChEBI" id="CHEBI:18420"/>
    </cofactor>
    <text evidence="16">Binds 1 Mg(2+) ion per subunit.</text>
</comment>
<dbReference type="EC" id="3.1.26.12" evidence="16"/>
<dbReference type="InterPro" id="IPR003029">
    <property type="entry name" value="S1_domain"/>
</dbReference>
<evidence type="ECO:0000256" key="11">
    <source>
        <dbReference type="ARBA" id="ARBA00022801"/>
    </source>
</evidence>
<evidence type="ECO:0000256" key="14">
    <source>
        <dbReference type="ARBA" id="ARBA00022884"/>
    </source>
</evidence>
<protein>
    <recommendedName>
        <fullName evidence="16">Ribonuclease E</fullName>
        <shortName evidence="16">RNase E</shortName>
        <ecNumber evidence="16">3.1.26.12</ecNumber>
    </recommendedName>
</protein>
<evidence type="ECO:0000256" key="13">
    <source>
        <dbReference type="ARBA" id="ARBA00022842"/>
    </source>
</evidence>
<feature type="binding site" evidence="16">
    <location>
        <position position="403"/>
    </location>
    <ligand>
        <name>Zn(2+)</name>
        <dbReference type="ChEBI" id="CHEBI:29105"/>
        <note>ligand shared between dimeric partners</note>
    </ligand>
</feature>
<feature type="compositionally biased region" description="Basic residues" evidence="17">
    <location>
        <begin position="633"/>
        <end position="645"/>
    </location>
</feature>
<keyword evidence="10 16" id="KW-0255">Endonuclease</keyword>
<comment type="subcellular location">
    <subcellularLocation>
        <location evidence="16">Cytoplasm</location>
    </subcellularLocation>
    <subcellularLocation>
        <location evidence="16">Cell inner membrane</location>
        <topology evidence="16">Peripheral membrane protein</topology>
        <orientation evidence="16">Cytoplasmic side</orientation>
    </subcellularLocation>
</comment>
<dbReference type="InterPro" id="IPR004659">
    <property type="entry name" value="RNase_E/G"/>
</dbReference>
<dbReference type="NCBIfam" id="NF008074">
    <property type="entry name" value="PRK10811.1"/>
    <property type="match status" value="1"/>
</dbReference>
<feature type="domain" description="S1 motif" evidence="18">
    <location>
        <begin position="39"/>
        <end position="119"/>
    </location>
</feature>
<evidence type="ECO:0000256" key="6">
    <source>
        <dbReference type="ARBA" id="ARBA00022694"/>
    </source>
</evidence>
<evidence type="ECO:0000259" key="18">
    <source>
        <dbReference type="PROSITE" id="PS50126"/>
    </source>
</evidence>
<dbReference type="SMART" id="SM00316">
    <property type="entry name" value="S1"/>
    <property type="match status" value="1"/>
</dbReference>
<keyword evidence="11 16" id="KW-0378">Hydrolase</keyword>
<name>A0A2X0WUK7_9GAMM</name>
<keyword evidence="13 16" id="KW-0460">Magnesium</keyword>
<dbReference type="GO" id="GO:0006402">
    <property type="term" value="P:mRNA catabolic process"/>
    <property type="evidence" value="ECO:0007669"/>
    <property type="project" value="UniProtKB-UniRule"/>
</dbReference>
<keyword evidence="7 16" id="KW-0540">Nuclease</keyword>
<keyword evidence="4 16" id="KW-0997">Cell inner membrane</keyword>
<dbReference type="Pfam" id="PF10150">
    <property type="entry name" value="RNase_E_G"/>
    <property type="match status" value="1"/>
</dbReference>
<evidence type="ECO:0000256" key="12">
    <source>
        <dbReference type="ARBA" id="ARBA00022833"/>
    </source>
</evidence>
<keyword evidence="6 16" id="KW-0819">tRNA processing</keyword>
<evidence type="ECO:0000313" key="20">
    <source>
        <dbReference type="Proteomes" id="UP000250086"/>
    </source>
</evidence>
<evidence type="ECO:0000256" key="1">
    <source>
        <dbReference type="ARBA" id="ARBA00005663"/>
    </source>
</evidence>
<dbReference type="PROSITE" id="PS50126">
    <property type="entry name" value="S1"/>
    <property type="match status" value="1"/>
</dbReference>
<dbReference type="Gene3D" id="2.40.50.140">
    <property type="entry name" value="Nucleic acid-binding proteins"/>
    <property type="match status" value="1"/>
</dbReference>
<dbReference type="GO" id="GO:0009898">
    <property type="term" value="C:cytoplasmic side of plasma membrane"/>
    <property type="evidence" value="ECO:0007669"/>
    <property type="project" value="UniProtKB-UniRule"/>
</dbReference>
<keyword evidence="3 16" id="KW-0963">Cytoplasm</keyword>
<dbReference type="InterPro" id="IPR048583">
    <property type="entry name" value="RNase_E_G_thioredoxin-like"/>
</dbReference>
<keyword evidence="8 16" id="KW-0479">Metal-binding</keyword>
<dbReference type="CDD" id="cd04453">
    <property type="entry name" value="S1_RNase_E"/>
    <property type="match status" value="1"/>
</dbReference>
<evidence type="ECO:0000313" key="19">
    <source>
        <dbReference type="EMBL" id="SPT70172.1"/>
    </source>
</evidence>
<sequence length="875" mass="97522">MKRMLINATQQEEVRVALVDGQKLYDLDIESPQHANKKANIYKGTITRIEPSLEAAFVDYGVERHGFLPIKEIAREYFPEGTNFSDHASLKHALREGQEIIVQIEKEERGQKGAALTTYISLAGSYLVLMPNNPRAGGISRRIEGEERTELKQALEGISIPQGMGVIVRTAGVGKSTEELDWDLSILTKLWQMINTAAASRPAPFLIHQESNIALRAIRDYLRPDIGEIIVDDTEVFAQIKSQIELVRPEFANRVHLYTGDIPLFSKYQIESQIESAYRREVRLPSGGAIVIDPTEALTSIDVNSAKATRGGDIEETALQTNIEAAEEIARQLRLRDVGGLIVIDFIDMTPIKNQREIEKRMRDAVRQDRARIQFSRISRFGLLELSRQRLRPSLEESSSHVCPMCQGQGTVRDTPSLALSILRIIEEEAHKDHKDNYRDMIATVPLNVASFILNDKRNSLSEIEKRHDIKITIIPDQHMMPTDYEIALSVRDNSGSDKSTQILTERNLQAREMLKRELMEHNLVKSAKMDDNDTPAVDSQVISSIASTPKPAAVPRPARKDESKKSGGLFGWFKSLFSSDESKDKAAGERSEIGRKGNSRSRTAQNRRNPRQNRNPRAAQSTQSSESSAPVRNRKERKAAPRKPVRTEESVVINQESVVASPESTAVQPPVKERRERKGRVRNVNTPTVVTIKNEEAQALAPVNPYAQQSESTAVQESPRRQRVRKPRSEIVPIAVAQARAAQRARELDPMSAFEPPAVQKGIRPVKVTYVDCAIGQGPDEQVPFANSTAARDFAAGFEFESSGRSGGFSGAKVYASLDEISTPQSYELDFRASTATRESEYGFEFEKSGRSGGLSSARENISEAISDTSKYDS</sequence>
<dbReference type="InterPro" id="IPR019307">
    <property type="entry name" value="RNA-bd_AU-1/RNase_E/G"/>
</dbReference>
<evidence type="ECO:0000256" key="2">
    <source>
        <dbReference type="ARBA" id="ARBA00022475"/>
    </source>
</evidence>
<evidence type="ECO:0000256" key="7">
    <source>
        <dbReference type="ARBA" id="ARBA00022722"/>
    </source>
</evidence>
<dbReference type="GO" id="GO:0008270">
    <property type="term" value="F:zinc ion binding"/>
    <property type="evidence" value="ECO:0007669"/>
    <property type="project" value="UniProtKB-UniRule"/>
</dbReference>
<keyword evidence="2 16" id="KW-1003">Cell membrane</keyword>
<evidence type="ECO:0000256" key="5">
    <source>
        <dbReference type="ARBA" id="ARBA00022552"/>
    </source>
</evidence>
<dbReference type="GO" id="GO:0005737">
    <property type="term" value="C:cytoplasm"/>
    <property type="evidence" value="ECO:0007669"/>
    <property type="project" value="UniProtKB-SubCell"/>
</dbReference>
<reference evidence="19 20" key="1">
    <citation type="submission" date="2018-06" db="EMBL/GenBank/DDBJ databases">
        <authorList>
            <consortium name="Pathogen Informatics"/>
            <person name="Doyle S."/>
        </authorList>
    </citation>
    <scope>NUCLEOTIDE SEQUENCE [LARGE SCALE GENOMIC DNA]</scope>
    <source>
        <strain evidence="19 20">NCTC13093</strain>
    </source>
</reference>
<comment type="function">
    <text evidence="16">Endoribonuclease that plays a central role in RNA processing and decay. Required for the maturation of 5S and 16S rRNAs and the majority of tRNAs. Also involved in the degradation of most mRNAs.</text>
</comment>
<feature type="region of interest" description="Required for zinc-mediated homotetramerization and catalytic activity" evidence="16">
    <location>
        <begin position="403"/>
        <end position="406"/>
    </location>
</feature>
<dbReference type="GO" id="GO:0019843">
    <property type="term" value="F:rRNA binding"/>
    <property type="evidence" value="ECO:0007669"/>
    <property type="project" value="UniProtKB-KW"/>
</dbReference>
<keyword evidence="15 16" id="KW-0472">Membrane</keyword>
<evidence type="ECO:0000256" key="8">
    <source>
        <dbReference type="ARBA" id="ARBA00022723"/>
    </source>
</evidence>
<dbReference type="EMBL" id="UAPV01000001">
    <property type="protein sequence ID" value="SPT70172.1"/>
    <property type="molecule type" value="Genomic_DNA"/>
</dbReference>
<keyword evidence="9 16" id="KW-0699">rRNA-binding</keyword>
<keyword evidence="16" id="KW-0820">tRNA-binding</keyword>
<dbReference type="PANTHER" id="PTHR30001">
    <property type="entry name" value="RIBONUCLEASE"/>
    <property type="match status" value="1"/>
</dbReference>
<dbReference type="Gene3D" id="3.40.1260.20">
    <property type="entry name" value="Ribonuclease E, catalytic domain"/>
    <property type="match status" value="1"/>
</dbReference>
<keyword evidence="5 16" id="KW-0698">rRNA processing</keyword>
<dbReference type="PANTHER" id="PTHR30001:SF1">
    <property type="entry name" value="RIBONUCLEASE E_G-LIKE PROTEIN, CHLOROPLASTIC"/>
    <property type="match status" value="1"/>
</dbReference>
<feature type="compositionally biased region" description="Polar residues" evidence="17">
    <location>
        <begin position="653"/>
        <end position="668"/>
    </location>
</feature>
<comment type="subunit">
    <text evidence="16">Component of the RNA degradosome, which is a multiprotein complex involved in RNA processing and mRNA degradation. Within the RNA degradosome, RNase E assembles into a homotetramer formed by a dimer of dimers.</text>
</comment>
<evidence type="ECO:0000256" key="3">
    <source>
        <dbReference type="ARBA" id="ARBA00022490"/>
    </source>
</evidence>
<dbReference type="InterPro" id="IPR028878">
    <property type="entry name" value="RNase_E"/>
</dbReference>
<dbReference type="GO" id="GO:0006364">
    <property type="term" value="P:rRNA processing"/>
    <property type="evidence" value="ECO:0007669"/>
    <property type="project" value="UniProtKB-UniRule"/>
</dbReference>
<feature type="binding site" evidence="16">
    <location>
        <position position="302"/>
    </location>
    <ligand>
        <name>Mg(2+)</name>
        <dbReference type="ChEBI" id="CHEBI:18420"/>
        <note>catalytic</note>
    </ligand>
</feature>
<evidence type="ECO:0000256" key="15">
    <source>
        <dbReference type="ARBA" id="ARBA00023136"/>
    </source>
</evidence>